<dbReference type="Pfam" id="PF00201">
    <property type="entry name" value="UDPGT"/>
    <property type="match status" value="1"/>
</dbReference>
<keyword evidence="6" id="KW-0812">Transmembrane</keyword>
<keyword evidence="9" id="KW-0472">Membrane</keyword>
<dbReference type="AlphaFoldDB" id="A0AAN5I2V8"/>
<keyword evidence="5" id="KW-0808">Transferase</keyword>
<feature type="non-terminal residue" evidence="11">
    <location>
        <position position="338"/>
    </location>
</feature>
<evidence type="ECO:0000256" key="7">
    <source>
        <dbReference type="ARBA" id="ARBA00022729"/>
    </source>
</evidence>
<dbReference type="EMBL" id="BTRK01000004">
    <property type="protein sequence ID" value="GMR48976.1"/>
    <property type="molecule type" value="Genomic_DNA"/>
</dbReference>
<comment type="similarity">
    <text evidence="2">Belongs to the UDP-glycosyltransferase family.</text>
</comment>
<dbReference type="InterPro" id="IPR002213">
    <property type="entry name" value="UDP_glucos_trans"/>
</dbReference>
<proteinExistence type="inferred from homology"/>
<sequence>MLMTPDELGIHFSLTLIAVALSDGRFHNSIYSRIMNLRHRYLWRSFLSVQNEPLQRIFDELFPGTPSFSELVSHSAAVFTNSEPLISVAYPTLSKIIPIGGITVGKPNPLNDYWNTILSLRPKTVLVSFGSIAKSVLMKPAGKNALLEAFSSFPDTTFIWKYENTSDFFSTYQASQVPNVVLTEWVPQLDILADRRLSLFISHGGMASCHELTTFGVPTLFIPIFGDQIHNAAFLAHIGSADVFYKFDMVDSTKIRAAVEKMLSDPRFISSFFIEIRVTTVAERLRDQLADRPSTPAQQLVSHVEFAARFGPSKLLRPLSLDLSPIQFWGIDLILIAI</sequence>
<evidence type="ECO:0000313" key="12">
    <source>
        <dbReference type="Proteomes" id="UP001328107"/>
    </source>
</evidence>
<dbReference type="GO" id="GO:0016020">
    <property type="term" value="C:membrane"/>
    <property type="evidence" value="ECO:0007669"/>
    <property type="project" value="UniProtKB-SubCell"/>
</dbReference>
<evidence type="ECO:0000256" key="5">
    <source>
        <dbReference type="ARBA" id="ARBA00022679"/>
    </source>
</evidence>
<dbReference type="CDD" id="cd03784">
    <property type="entry name" value="GT1_Gtf-like"/>
    <property type="match status" value="1"/>
</dbReference>
<dbReference type="FunFam" id="3.40.50.2000:FF:000038">
    <property type="entry name" value="UDP-GlucuronosylTransferase"/>
    <property type="match status" value="1"/>
</dbReference>
<keyword evidence="4" id="KW-0328">Glycosyltransferase</keyword>
<name>A0AAN5I2V8_9BILA</name>
<dbReference type="GO" id="GO:0015020">
    <property type="term" value="F:glucuronosyltransferase activity"/>
    <property type="evidence" value="ECO:0007669"/>
    <property type="project" value="UniProtKB-EC"/>
</dbReference>
<evidence type="ECO:0000256" key="9">
    <source>
        <dbReference type="ARBA" id="ARBA00023136"/>
    </source>
</evidence>
<evidence type="ECO:0000313" key="11">
    <source>
        <dbReference type="EMBL" id="GMR48976.1"/>
    </source>
</evidence>
<dbReference type="SUPFAM" id="SSF53756">
    <property type="entry name" value="UDP-Glycosyltransferase/glycogen phosphorylase"/>
    <property type="match status" value="1"/>
</dbReference>
<organism evidence="11 12">
    <name type="scientific">Pristionchus mayeri</name>
    <dbReference type="NCBI Taxonomy" id="1317129"/>
    <lineage>
        <taxon>Eukaryota</taxon>
        <taxon>Metazoa</taxon>
        <taxon>Ecdysozoa</taxon>
        <taxon>Nematoda</taxon>
        <taxon>Chromadorea</taxon>
        <taxon>Rhabditida</taxon>
        <taxon>Rhabditina</taxon>
        <taxon>Diplogasteromorpha</taxon>
        <taxon>Diplogasteroidea</taxon>
        <taxon>Neodiplogasteridae</taxon>
        <taxon>Pristionchus</taxon>
    </lineage>
</organism>
<dbReference type="Proteomes" id="UP001328107">
    <property type="component" value="Unassembled WGS sequence"/>
</dbReference>
<comment type="subcellular location">
    <subcellularLocation>
        <location evidence="1">Membrane</location>
        <topology evidence="1">Single-pass membrane protein</topology>
    </subcellularLocation>
</comment>
<gene>
    <name evidence="11" type="ORF">PMAYCL1PPCAC_19171</name>
</gene>
<dbReference type="PANTHER" id="PTHR48043:SF23">
    <property type="entry name" value="UDP-GLUCURONOSYLTRANSFERASE"/>
    <property type="match status" value="1"/>
</dbReference>
<protein>
    <recommendedName>
        <fullName evidence="3">glucuronosyltransferase</fullName>
        <ecNumber evidence="3">2.4.1.17</ecNumber>
    </recommendedName>
</protein>
<keyword evidence="8" id="KW-1133">Transmembrane helix</keyword>
<evidence type="ECO:0000256" key="8">
    <source>
        <dbReference type="ARBA" id="ARBA00022989"/>
    </source>
</evidence>
<keyword evidence="12" id="KW-1185">Reference proteome</keyword>
<dbReference type="Gene3D" id="3.40.50.2000">
    <property type="entry name" value="Glycogen Phosphorylase B"/>
    <property type="match status" value="1"/>
</dbReference>
<evidence type="ECO:0000256" key="2">
    <source>
        <dbReference type="ARBA" id="ARBA00009995"/>
    </source>
</evidence>
<evidence type="ECO:0000256" key="3">
    <source>
        <dbReference type="ARBA" id="ARBA00012544"/>
    </source>
</evidence>
<dbReference type="PANTHER" id="PTHR48043">
    <property type="entry name" value="EG:EG0003.4 PROTEIN-RELATED"/>
    <property type="match status" value="1"/>
</dbReference>
<reference evidence="12" key="1">
    <citation type="submission" date="2022-10" db="EMBL/GenBank/DDBJ databases">
        <title>Genome assembly of Pristionchus species.</title>
        <authorList>
            <person name="Yoshida K."/>
            <person name="Sommer R.J."/>
        </authorList>
    </citation>
    <scope>NUCLEOTIDE SEQUENCE [LARGE SCALE GENOMIC DNA]</scope>
    <source>
        <strain evidence="12">RS5460</strain>
    </source>
</reference>
<evidence type="ECO:0000256" key="6">
    <source>
        <dbReference type="ARBA" id="ARBA00022692"/>
    </source>
</evidence>
<keyword evidence="7" id="KW-0732">Signal</keyword>
<dbReference type="EC" id="2.4.1.17" evidence="3"/>
<evidence type="ECO:0000256" key="1">
    <source>
        <dbReference type="ARBA" id="ARBA00004167"/>
    </source>
</evidence>
<evidence type="ECO:0000256" key="10">
    <source>
        <dbReference type="ARBA" id="ARBA00047475"/>
    </source>
</evidence>
<comment type="caution">
    <text evidence="11">The sequence shown here is derived from an EMBL/GenBank/DDBJ whole genome shotgun (WGS) entry which is preliminary data.</text>
</comment>
<accession>A0AAN5I2V8</accession>
<comment type="catalytic activity">
    <reaction evidence="10">
        <text>glucuronate acceptor + UDP-alpha-D-glucuronate = acceptor beta-D-glucuronoside + UDP + H(+)</text>
        <dbReference type="Rhea" id="RHEA:21032"/>
        <dbReference type="ChEBI" id="CHEBI:15378"/>
        <dbReference type="ChEBI" id="CHEBI:58052"/>
        <dbReference type="ChEBI" id="CHEBI:58223"/>
        <dbReference type="ChEBI" id="CHEBI:132367"/>
        <dbReference type="ChEBI" id="CHEBI:132368"/>
        <dbReference type="EC" id="2.4.1.17"/>
    </reaction>
</comment>
<evidence type="ECO:0000256" key="4">
    <source>
        <dbReference type="ARBA" id="ARBA00022676"/>
    </source>
</evidence>
<dbReference type="InterPro" id="IPR050271">
    <property type="entry name" value="UDP-glycosyltransferase"/>
</dbReference>